<evidence type="ECO:0000256" key="1">
    <source>
        <dbReference type="SAM" id="Phobius"/>
    </source>
</evidence>
<dbReference type="EMBL" id="CP092109">
    <property type="protein sequence ID" value="UWZ79656.1"/>
    <property type="molecule type" value="Genomic_DNA"/>
</dbReference>
<reference evidence="3" key="1">
    <citation type="journal article" date="2022" name="Environ. Microbiol.">
        <title>Geoalkalibacter halelectricus SAP #1 sp. nov. possessing extracellular electron transfer and mineral#reducing capabilities from a haloalkaline environment.</title>
        <authorList>
            <person name="Yadav S."/>
            <person name="Singh R."/>
            <person name="Sundharam S.S."/>
            <person name="Chaudhary S."/>
            <person name="Krishnamurthi S."/>
            <person name="Patil S.A."/>
        </authorList>
    </citation>
    <scope>NUCLEOTIDE SEQUENCE</scope>
    <source>
        <strain evidence="3">SAP-1</strain>
    </source>
</reference>
<name>A0ABY5ZP07_9BACT</name>
<feature type="transmembrane region" description="Helical" evidence="1">
    <location>
        <begin position="6"/>
        <end position="32"/>
    </location>
</feature>
<dbReference type="RefSeq" id="WP_260748008.1">
    <property type="nucleotide sequence ID" value="NZ_CP092109.1"/>
</dbReference>
<organism evidence="3 4">
    <name type="scientific">Geoalkalibacter halelectricus</name>
    <dbReference type="NCBI Taxonomy" id="2847045"/>
    <lineage>
        <taxon>Bacteria</taxon>
        <taxon>Pseudomonadati</taxon>
        <taxon>Thermodesulfobacteriota</taxon>
        <taxon>Desulfuromonadia</taxon>
        <taxon>Desulfuromonadales</taxon>
        <taxon>Geoalkalibacteraceae</taxon>
        <taxon>Geoalkalibacter</taxon>
    </lineage>
</organism>
<proteinExistence type="predicted"/>
<sequence>MNKDDFYQATLTTFLAFLVLLVASCGMAVMVFQQVDPPEERSLTLSDEEVRRWLRY</sequence>
<keyword evidence="1" id="KW-1133">Transmembrane helix</keyword>
<keyword evidence="4" id="KW-1185">Reference proteome</keyword>
<protein>
    <submittedName>
        <fullName evidence="3">Uncharacterized protein</fullName>
    </submittedName>
</protein>
<gene>
    <name evidence="2" type="ORF">L9S41_18540</name>
    <name evidence="3" type="ORF">L9S41_18695</name>
</gene>
<evidence type="ECO:0000313" key="4">
    <source>
        <dbReference type="Proteomes" id="UP001060414"/>
    </source>
</evidence>
<keyword evidence="1" id="KW-0812">Transmembrane</keyword>
<accession>A0ABY5ZP07</accession>
<dbReference type="EMBL" id="CP092109">
    <property type="protein sequence ID" value="UWZ79687.1"/>
    <property type="molecule type" value="Genomic_DNA"/>
</dbReference>
<evidence type="ECO:0000313" key="2">
    <source>
        <dbReference type="EMBL" id="UWZ79656.1"/>
    </source>
</evidence>
<keyword evidence="1" id="KW-0472">Membrane</keyword>
<dbReference type="PROSITE" id="PS51257">
    <property type="entry name" value="PROKAR_LIPOPROTEIN"/>
    <property type="match status" value="1"/>
</dbReference>
<evidence type="ECO:0000313" key="3">
    <source>
        <dbReference type="EMBL" id="UWZ79687.1"/>
    </source>
</evidence>
<dbReference type="Proteomes" id="UP001060414">
    <property type="component" value="Chromosome"/>
</dbReference>